<comment type="caution">
    <text evidence="1">The sequence shown here is derived from an EMBL/GenBank/DDBJ whole genome shotgun (WGS) entry which is preliminary data.</text>
</comment>
<dbReference type="EMBL" id="VSSQ01005436">
    <property type="protein sequence ID" value="MPM29147.1"/>
    <property type="molecule type" value="Genomic_DNA"/>
</dbReference>
<proteinExistence type="predicted"/>
<name>A0A644YLG2_9ZZZZ</name>
<evidence type="ECO:0000313" key="1">
    <source>
        <dbReference type="EMBL" id="MPM29147.1"/>
    </source>
</evidence>
<reference evidence="1" key="1">
    <citation type="submission" date="2019-08" db="EMBL/GenBank/DDBJ databases">
        <authorList>
            <person name="Kucharzyk K."/>
            <person name="Murdoch R.W."/>
            <person name="Higgins S."/>
            <person name="Loffler F."/>
        </authorList>
    </citation>
    <scope>NUCLEOTIDE SEQUENCE</scope>
</reference>
<sequence>MEGVLKRLRINAHGVRHVGGELAHRGLHGAADLCAERGADLLLQRRAELSGDLAHERRHDLLHVVAQHGLQLRLKAVEVDDPTRLLNQFLPGIRGDEQREIRLCIGGVGVIADAEVEIAADEPARDFTCQVGVDIVQAEIELADDACDIQLGQRRGIDLHGGQIHRGRVEAQAGKIEIQPRQIHRERRLVECESRGESVLVHGHQRTHIEIAVLRILRLVGESASGKDVDVRIGQLFLDDLGLGCLVDQVGGQIGGVVQARGKCRRGCPAPRPDDAGDAQLLTAVHEVSHEIGVAALVGPDVVGRVESIVIGGIHQLERHIHDLVVGECLVPVGRGDDRLIIDQLLHHGIQLGGIAKSHGVQHEIAHPAVVSQHHDDLVVAGRPVAGNDVVLRLDQ</sequence>
<dbReference type="AlphaFoldDB" id="A0A644YLG2"/>
<protein>
    <submittedName>
        <fullName evidence="1">Uncharacterized protein</fullName>
    </submittedName>
</protein>
<gene>
    <name evidence="1" type="ORF">SDC9_75687</name>
</gene>
<accession>A0A644YLG2</accession>
<organism evidence="1">
    <name type="scientific">bioreactor metagenome</name>
    <dbReference type="NCBI Taxonomy" id="1076179"/>
    <lineage>
        <taxon>unclassified sequences</taxon>
        <taxon>metagenomes</taxon>
        <taxon>ecological metagenomes</taxon>
    </lineage>
</organism>